<feature type="transmembrane region" description="Helical" evidence="1">
    <location>
        <begin position="114"/>
        <end position="131"/>
    </location>
</feature>
<organism evidence="3 4">
    <name type="scientific">Parathalassolituus penaei</name>
    <dbReference type="NCBI Taxonomy" id="2997323"/>
    <lineage>
        <taxon>Bacteria</taxon>
        <taxon>Pseudomonadati</taxon>
        <taxon>Pseudomonadota</taxon>
        <taxon>Gammaproteobacteria</taxon>
        <taxon>Oceanospirillales</taxon>
        <taxon>Oceanospirillaceae</taxon>
        <taxon>Parathalassolituus</taxon>
    </lineage>
</organism>
<dbReference type="SMART" id="SM00460">
    <property type="entry name" value="TGc"/>
    <property type="match status" value="1"/>
</dbReference>
<dbReference type="EMBL" id="JAPNOA010000003">
    <property type="protein sequence ID" value="MCY0963657.1"/>
    <property type="molecule type" value="Genomic_DNA"/>
</dbReference>
<protein>
    <submittedName>
        <fullName evidence="3">TransglutaminaseTgpA domain-containing protein</fullName>
    </submittedName>
</protein>
<dbReference type="InterPro" id="IPR002931">
    <property type="entry name" value="Transglutaminase-like"/>
</dbReference>
<dbReference type="PANTHER" id="PTHR42736">
    <property type="entry name" value="PROTEIN-GLUTAMINE GAMMA-GLUTAMYLTRANSFERASE"/>
    <property type="match status" value="1"/>
</dbReference>
<evidence type="ECO:0000259" key="2">
    <source>
        <dbReference type="SMART" id="SM00460"/>
    </source>
</evidence>
<dbReference type="InterPro" id="IPR038765">
    <property type="entry name" value="Papain-like_cys_pep_sf"/>
</dbReference>
<comment type="caution">
    <text evidence="3">The sequence shown here is derived from an EMBL/GenBank/DDBJ whole genome shotgun (WGS) entry which is preliminary data.</text>
</comment>
<dbReference type="Pfam" id="PF11992">
    <property type="entry name" value="TgpA_N"/>
    <property type="match status" value="1"/>
</dbReference>
<feature type="transmembrane region" description="Helical" evidence="1">
    <location>
        <begin position="65"/>
        <end position="84"/>
    </location>
</feature>
<feature type="domain" description="Transglutaminase-like" evidence="2">
    <location>
        <begin position="493"/>
        <end position="564"/>
    </location>
</feature>
<dbReference type="RefSeq" id="WP_283171875.1">
    <property type="nucleotide sequence ID" value="NZ_JAPNOA010000003.1"/>
</dbReference>
<feature type="transmembrane region" description="Helical" evidence="1">
    <location>
        <begin position="90"/>
        <end position="107"/>
    </location>
</feature>
<dbReference type="Pfam" id="PF01841">
    <property type="entry name" value="Transglut_core"/>
    <property type="match status" value="1"/>
</dbReference>
<sequence length="766" mass="84939">MPTLPDFLDNLTRLRLLVAGQLFWASLLWLSTISSLPVAITLALLIGAIGFGAIWFGSQSHGPRIHVSISQILAATLLVLAAAVGWFMEPIRAVVLFLLTLQWAFYLQARQRMAIMLALLISPLALLVASAMSQSGYWLLGLLCFWLSWLAALTQIRSINRQHSLIAVGPHAEGFSETATSPTLSPRDLLQLPLILALTPVAGLLVWLVQPTTEQRPLLLPPYASEHRYDHSDWLGQAMNGGHRESSILTAESLAASEGPQELWDAVSRDTPQFDYPGFSERLDLFSSDAIGGQPDDLVLQVRSSQPLYLKAHTFDFFDGQVWTSSSLSYLKMQTEADEVGLLNSTPVHCQNSHPETVNYEVHVRQAISAWLPLAGTTESLKISANAIALDNWRQPLVASALKAGSRYQATALLGNDQQHPIACSPAPARPDLRVPSADLAWLRELALAASVGANNNAAKAYKMENWVRNNFDQSVAGQPPRLNRDRSLLVQVLQERQAASNEIRATALVMLLRSIEVPARLVTGFSATRYNALTGFYDVIQSDGHAWVEAWDGRHWLTLETDTRFELPKPVEPRSRTQAIGANLADSPAYAYPWLLFSLLLWPLQALITSTTGLILLALALTLWSLPTSRHLLLDALLPLRKRWWHERILRYKPQSPARDIARVLPWLQNLGTLCDCGPNKGESHESWCQRLASSDSSIAPEDIQHLQELVDQHLYEGDHVAWQSVQQQLFGADAHLQPLKTAADSNEIKELMAELANCFLHYKG</sequence>
<keyword evidence="1" id="KW-0472">Membrane</keyword>
<keyword evidence="4" id="KW-1185">Reference proteome</keyword>
<dbReference type="InterPro" id="IPR021878">
    <property type="entry name" value="TgpA_N"/>
</dbReference>
<feature type="transmembrane region" description="Helical" evidence="1">
    <location>
        <begin position="36"/>
        <end position="58"/>
    </location>
</feature>
<dbReference type="Proteomes" id="UP001150830">
    <property type="component" value="Unassembled WGS sequence"/>
</dbReference>
<dbReference type="AlphaFoldDB" id="A0A9X3E9Z5"/>
<feature type="transmembrane region" description="Helical" evidence="1">
    <location>
        <begin position="189"/>
        <end position="209"/>
    </location>
</feature>
<proteinExistence type="predicted"/>
<keyword evidence="1" id="KW-0812">Transmembrane</keyword>
<evidence type="ECO:0000313" key="3">
    <source>
        <dbReference type="EMBL" id="MCY0963657.1"/>
    </source>
</evidence>
<dbReference type="Gene3D" id="3.10.620.30">
    <property type="match status" value="1"/>
</dbReference>
<accession>A0A9X3E9Z5</accession>
<name>A0A9X3E9Z5_9GAMM</name>
<dbReference type="SUPFAM" id="SSF54001">
    <property type="entry name" value="Cysteine proteinases"/>
    <property type="match status" value="1"/>
</dbReference>
<feature type="transmembrane region" description="Helical" evidence="1">
    <location>
        <begin position="137"/>
        <end position="156"/>
    </location>
</feature>
<gene>
    <name evidence="3" type="ORF">OUO13_00440</name>
</gene>
<dbReference type="InterPro" id="IPR052901">
    <property type="entry name" value="Bact_TGase-like"/>
</dbReference>
<keyword evidence="1" id="KW-1133">Transmembrane helix</keyword>
<evidence type="ECO:0000313" key="4">
    <source>
        <dbReference type="Proteomes" id="UP001150830"/>
    </source>
</evidence>
<reference evidence="3" key="1">
    <citation type="submission" date="2022-11" db="EMBL/GenBank/DDBJ databases">
        <title>Parathalassolutuus dongxingensis gen. nov., sp. nov., a novel member of family Oceanospirillaceae isolated from a coastal shrimp pond in Guangxi, China.</title>
        <authorList>
            <person name="Chen H."/>
        </authorList>
    </citation>
    <scope>NUCLEOTIDE SEQUENCE</scope>
    <source>
        <strain evidence="3">G-43</strain>
    </source>
</reference>
<evidence type="ECO:0000256" key="1">
    <source>
        <dbReference type="SAM" id="Phobius"/>
    </source>
</evidence>
<dbReference type="PANTHER" id="PTHR42736:SF1">
    <property type="entry name" value="PROTEIN-GLUTAMINE GAMMA-GLUTAMYLTRANSFERASE"/>
    <property type="match status" value="1"/>
</dbReference>